<evidence type="ECO:0000313" key="11">
    <source>
        <dbReference type="Proteomes" id="UP001201701"/>
    </source>
</evidence>
<accession>A0ABS9QAI8</accession>
<dbReference type="PROSITE" id="PS50893">
    <property type="entry name" value="ABC_TRANSPORTER_2"/>
    <property type="match status" value="1"/>
</dbReference>
<dbReference type="Gene3D" id="1.20.1560.10">
    <property type="entry name" value="ABC transporter type 1, transmembrane domain"/>
    <property type="match status" value="1"/>
</dbReference>
<dbReference type="PANTHER" id="PTHR24221:SF261">
    <property type="entry name" value="GLUTATHIONE_L-CYSTEINE TRANSPORT SYSTEM ATP-BINDING_PERMEASE PROTEIN CYDD"/>
    <property type="match status" value="1"/>
</dbReference>
<comment type="caution">
    <text evidence="10">The sequence shown here is derived from an EMBL/GenBank/DDBJ whole genome shotgun (WGS) entry which is preliminary data.</text>
</comment>
<dbReference type="PROSITE" id="PS50929">
    <property type="entry name" value="ABC_TM1F"/>
    <property type="match status" value="1"/>
</dbReference>
<evidence type="ECO:0000256" key="5">
    <source>
        <dbReference type="ARBA" id="ARBA00022989"/>
    </source>
</evidence>
<dbReference type="GO" id="GO:0005524">
    <property type="term" value="F:ATP binding"/>
    <property type="evidence" value="ECO:0007669"/>
    <property type="project" value="UniProtKB-KW"/>
</dbReference>
<dbReference type="SUPFAM" id="SSF90123">
    <property type="entry name" value="ABC transporter transmembrane region"/>
    <property type="match status" value="1"/>
</dbReference>
<keyword evidence="4 10" id="KW-0067">ATP-binding</keyword>
<evidence type="ECO:0000256" key="3">
    <source>
        <dbReference type="ARBA" id="ARBA00022741"/>
    </source>
</evidence>
<dbReference type="InterPro" id="IPR036640">
    <property type="entry name" value="ABC1_TM_sf"/>
</dbReference>
<name>A0ABS9QAI8_9HYPH</name>
<feature type="transmembrane region" description="Helical" evidence="7">
    <location>
        <begin position="67"/>
        <end position="86"/>
    </location>
</feature>
<keyword evidence="3" id="KW-0547">Nucleotide-binding</keyword>
<evidence type="ECO:0000259" key="9">
    <source>
        <dbReference type="PROSITE" id="PS50929"/>
    </source>
</evidence>
<sequence length="535" mass="56750">MSPASKRIFPDSPLASDTLVRARSLAVGGLRITLLLQISRTALRLVFAGTLAIFAGVMIETGNVSEMAVVIGLAALLLAALGGFLADRQQAVTEFSVAEGLRESARETLAAMPAQTVQALPAGALIAGLQRYPEALAALVVGHRAAALMLGIVPVLVVCAIVAVSWQAAVALLFATPVMVGFFVLLGRTIHARAEKQERAFGQLATQFDDRIRTLPTILSAHGVDSERKKLEARMAAYADSTMSMMKVAFLNAGVIDFFSSLSIAILAVFLGLGHLKLAEIPGFSGMQLWQSLFILMLAPEFFAPFRRYAEQYHAKAEGNAAALAMDGFLTEPTALEQAMPLGLHRTDRNLCLPPKGIVAIVGESGSGKSTLLRRLAGIEAPAKETRQPPSVTGVDWISTDIPVPAGTLADALSWNRVCDPMELPSAAERVALLDDTLLPGGLDAPIRAGGENLSGGQRLRIGVARALLSDRPIFADEPTAKLDPANAARVRTVLADCARERLVVVATHDPELEALATLVFDLDRQRPSLAEVAV</sequence>
<dbReference type="Pfam" id="PF00005">
    <property type="entry name" value="ABC_tran"/>
    <property type="match status" value="1"/>
</dbReference>
<feature type="domain" description="ABC transmembrane type-1" evidence="9">
    <location>
        <begin position="32"/>
        <end position="273"/>
    </location>
</feature>
<dbReference type="EMBL" id="JAKREW010000003">
    <property type="protein sequence ID" value="MCG7504420.1"/>
    <property type="molecule type" value="Genomic_DNA"/>
</dbReference>
<feature type="transmembrane region" description="Helical" evidence="7">
    <location>
        <begin position="145"/>
        <end position="164"/>
    </location>
</feature>
<evidence type="ECO:0000256" key="6">
    <source>
        <dbReference type="ARBA" id="ARBA00023136"/>
    </source>
</evidence>
<gene>
    <name evidence="10" type="ORF">L4923_05235</name>
</gene>
<comment type="subcellular location">
    <subcellularLocation>
        <location evidence="1">Cell membrane</location>
        <topology evidence="1">Multi-pass membrane protein</topology>
    </subcellularLocation>
</comment>
<dbReference type="Pfam" id="PF00664">
    <property type="entry name" value="ABC_membrane"/>
    <property type="match status" value="1"/>
</dbReference>
<dbReference type="Proteomes" id="UP001201701">
    <property type="component" value="Unassembled WGS sequence"/>
</dbReference>
<evidence type="ECO:0000256" key="2">
    <source>
        <dbReference type="ARBA" id="ARBA00022692"/>
    </source>
</evidence>
<protein>
    <submittedName>
        <fullName evidence="10">ATP-binding cassette domain-containing protein</fullName>
    </submittedName>
</protein>
<dbReference type="InterPro" id="IPR003439">
    <property type="entry name" value="ABC_transporter-like_ATP-bd"/>
</dbReference>
<dbReference type="RefSeq" id="WP_239362586.1">
    <property type="nucleotide sequence ID" value="NZ_JAKREW010000003.1"/>
</dbReference>
<dbReference type="InterPro" id="IPR039421">
    <property type="entry name" value="Type_1_exporter"/>
</dbReference>
<evidence type="ECO:0000259" key="8">
    <source>
        <dbReference type="PROSITE" id="PS50893"/>
    </source>
</evidence>
<evidence type="ECO:0000256" key="1">
    <source>
        <dbReference type="ARBA" id="ARBA00004651"/>
    </source>
</evidence>
<feature type="transmembrane region" description="Helical" evidence="7">
    <location>
        <begin position="41"/>
        <end position="61"/>
    </location>
</feature>
<keyword evidence="11" id="KW-1185">Reference proteome</keyword>
<reference evidence="10 11" key="1">
    <citation type="submission" date="2022-02" db="EMBL/GenBank/DDBJ databases">
        <title>Draft genome sequence of Mezorhizobium retamae strain IRAMC:0171 isolated from Retama raetam nodules.</title>
        <authorList>
            <person name="Bengaied R."/>
            <person name="Sbissi I."/>
            <person name="Huber K."/>
            <person name="Ghodbane F."/>
            <person name="Nouioui I."/>
            <person name="Tarhouni M."/>
            <person name="Gtari M."/>
        </authorList>
    </citation>
    <scope>NUCLEOTIDE SEQUENCE [LARGE SCALE GENOMIC DNA]</scope>
    <source>
        <strain evidence="10 11">IRAMC:0171</strain>
    </source>
</reference>
<feature type="transmembrane region" description="Helical" evidence="7">
    <location>
        <begin position="250"/>
        <end position="276"/>
    </location>
</feature>
<keyword evidence="5 7" id="KW-1133">Transmembrane helix</keyword>
<dbReference type="InterPro" id="IPR011527">
    <property type="entry name" value="ABC1_TM_dom"/>
</dbReference>
<feature type="domain" description="ABC transporter" evidence="8">
    <location>
        <begin position="331"/>
        <end position="535"/>
    </location>
</feature>
<organism evidence="10 11">
    <name type="scientific">Mesorhizobium retamae</name>
    <dbReference type="NCBI Taxonomy" id="2912854"/>
    <lineage>
        <taxon>Bacteria</taxon>
        <taxon>Pseudomonadati</taxon>
        <taxon>Pseudomonadota</taxon>
        <taxon>Alphaproteobacteria</taxon>
        <taxon>Hyphomicrobiales</taxon>
        <taxon>Phyllobacteriaceae</taxon>
        <taxon>Mesorhizobium</taxon>
    </lineage>
</organism>
<feature type="transmembrane region" description="Helical" evidence="7">
    <location>
        <begin position="288"/>
        <end position="306"/>
    </location>
</feature>
<dbReference type="InterPro" id="IPR027417">
    <property type="entry name" value="P-loop_NTPase"/>
</dbReference>
<keyword evidence="2 7" id="KW-0812">Transmembrane</keyword>
<dbReference type="InterPro" id="IPR003593">
    <property type="entry name" value="AAA+_ATPase"/>
</dbReference>
<evidence type="ECO:0000256" key="4">
    <source>
        <dbReference type="ARBA" id="ARBA00022840"/>
    </source>
</evidence>
<evidence type="ECO:0000256" key="7">
    <source>
        <dbReference type="SAM" id="Phobius"/>
    </source>
</evidence>
<evidence type="ECO:0000313" key="10">
    <source>
        <dbReference type="EMBL" id="MCG7504420.1"/>
    </source>
</evidence>
<dbReference type="SMART" id="SM00382">
    <property type="entry name" value="AAA"/>
    <property type="match status" value="1"/>
</dbReference>
<dbReference type="Gene3D" id="3.40.50.300">
    <property type="entry name" value="P-loop containing nucleotide triphosphate hydrolases"/>
    <property type="match status" value="1"/>
</dbReference>
<proteinExistence type="predicted"/>
<feature type="transmembrane region" description="Helical" evidence="7">
    <location>
        <begin position="170"/>
        <end position="190"/>
    </location>
</feature>
<dbReference type="PANTHER" id="PTHR24221">
    <property type="entry name" value="ATP-BINDING CASSETTE SUB-FAMILY B"/>
    <property type="match status" value="1"/>
</dbReference>
<keyword evidence="6 7" id="KW-0472">Membrane</keyword>
<dbReference type="SUPFAM" id="SSF52540">
    <property type="entry name" value="P-loop containing nucleoside triphosphate hydrolases"/>
    <property type="match status" value="1"/>
</dbReference>